<dbReference type="PROSITE" id="PS51257">
    <property type="entry name" value="PROKAR_LIPOPROTEIN"/>
    <property type="match status" value="1"/>
</dbReference>
<reference evidence="1 2" key="1">
    <citation type="submission" date="2024-02" db="EMBL/GenBank/DDBJ databases">
        <title>A novel Wenzhouxiangellaceae bacterium, isolated from coastal sediments.</title>
        <authorList>
            <person name="Du Z.-J."/>
            <person name="Ye Y.-Q."/>
            <person name="Zhang X.-Y."/>
        </authorList>
    </citation>
    <scope>NUCLEOTIDE SEQUENCE [LARGE SCALE GENOMIC DNA]</scope>
    <source>
        <strain evidence="1 2">CH-27</strain>
    </source>
</reference>
<protein>
    <submittedName>
        <fullName evidence="1">Uncharacterized protein</fullName>
    </submittedName>
</protein>
<dbReference type="RefSeq" id="WP_354695028.1">
    <property type="nucleotide sequence ID" value="NZ_JAZHOG010000005.1"/>
</dbReference>
<evidence type="ECO:0000313" key="1">
    <source>
        <dbReference type="EMBL" id="MEJ8567703.1"/>
    </source>
</evidence>
<dbReference type="AlphaFoldDB" id="A0AAW9RFW1"/>
<proteinExistence type="predicted"/>
<accession>A0AAW9RFW1</accession>
<evidence type="ECO:0000313" key="2">
    <source>
        <dbReference type="Proteomes" id="UP001359886"/>
    </source>
</evidence>
<comment type="caution">
    <text evidence="1">The sequence shown here is derived from an EMBL/GenBank/DDBJ whole genome shotgun (WGS) entry which is preliminary data.</text>
</comment>
<organism evidence="1 2">
    <name type="scientific">Elongatibacter sediminis</name>
    <dbReference type="NCBI Taxonomy" id="3119006"/>
    <lineage>
        <taxon>Bacteria</taxon>
        <taxon>Pseudomonadati</taxon>
        <taxon>Pseudomonadota</taxon>
        <taxon>Gammaproteobacteria</taxon>
        <taxon>Chromatiales</taxon>
        <taxon>Wenzhouxiangellaceae</taxon>
        <taxon>Elongatibacter</taxon>
    </lineage>
</organism>
<name>A0AAW9RFW1_9GAMM</name>
<dbReference type="EMBL" id="JAZHOG010000005">
    <property type="protein sequence ID" value="MEJ8567703.1"/>
    <property type="molecule type" value="Genomic_DNA"/>
</dbReference>
<dbReference type="Proteomes" id="UP001359886">
    <property type="component" value="Unassembled WGS sequence"/>
</dbReference>
<sequence>MGPSRYSRLSGLAGLLLLGCVVSAPVWAQTRISGLDRCLGDGARPFHFDITDLQADFKVMVSEYEVEPDLTIRLVSHPMKADLVLSDGLGGADVAVCRSPTRYRSTTLYVARFVTQPDITIMLNPRAWHADFTLYVDSGIYSAEEAAALFAAFWRKARD</sequence>
<keyword evidence="2" id="KW-1185">Reference proteome</keyword>
<gene>
    <name evidence="1" type="ORF">V3330_08715</name>
</gene>